<sequence>MHTSNTNTKTNLQAAIDADRGVGNRITLGDCLKDKPSKSVWHCTLDGEDVILKYYSGLGAFSQVEEESFLVRNIADILGSDTPARGPKLLLSRPDLGFYCLEKCPGISGDALLIPDEDPLPFLVPRAALWLGVLVKKTSKTNMITSNYWRDVMSAQTHFELVNDTAQQLYDAILQKALIHLQGAAGLVTKSVIHGDFHLGNLLISQDYIYGIDFQAKNIGIVVRDVAHFLIKTNAKCQTAGTIFGFDESVIAPFRSILPEGELDRLLPVFLGVELLNSFKNDRRWTPRTVQRRNDLAERYITC</sequence>
<evidence type="ECO:0000259" key="1">
    <source>
        <dbReference type="Pfam" id="PF01636"/>
    </source>
</evidence>
<proteinExistence type="predicted"/>
<keyword evidence="3" id="KW-1185">Reference proteome</keyword>
<dbReference type="GO" id="GO:0016740">
    <property type="term" value="F:transferase activity"/>
    <property type="evidence" value="ECO:0007669"/>
    <property type="project" value="UniProtKB-KW"/>
</dbReference>
<dbReference type="Pfam" id="PF01636">
    <property type="entry name" value="APH"/>
    <property type="match status" value="1"/>
</dbReference>
<name>A0A1Y5T2M0_9RHOB</name>
<feature type="domain" description="Aminoglycoside phosphotransferase" evidence="1">
    <location>
        <begin position="149"/>
        <end position="230"/>
    </location>
</feature>
<gene>
    <name evidence="2" type="ORF">PAM7971_02820</name>
</gene>
<dbReference type="Gene3D" id="1.20.1270.170">
    <property type="match status" value="1"/>
</dbReference>
<dbReference type="AlphaFoldDB" id="A0A1Y5T2M0"/>
<keyword evidence="2" id="KW-0808">Transferase</keyword>
<dbReference type="STRING" id="658057.SAMN04488032_109129"/>
<reference evidence="2 3" key="1">
    <citation type="submission" date="2017-03" db="EMBL/GenBank/DDBJ databases">
        <authorList>
            <person name="Afonso C.L."/>
            <person name="Miller P.J."/>
            <person name="Scott M.A."/>
            <person name="Spackman E."/>
            <person name="Goraichik I."/>
            <person name="Dimitrov K.M."/>
            <person name="Suarez D.L."/>
            <person name="Swayne D.E."/>
        </authorList>
    </citation>
    <scope>NUCLEOTIDE SEQUENCE [LARGE SCALE GENOMIC DNA]</scope>
    <source>
        <strain evidence="2 3">CECT 7971</strain>
    </source>
</reference>
<evidence type="ECO:0000313" key="2">
    <source>
        <dbReference type="EMBL" id="SLN54589.1"/>
    </source>
</evidence>
<dbReference type="RefSeq" id="WP_085849926.1">
    <property type="nucleotide sequence ID" value="NZ_FNZV01000009.1"/>
</dbReference>
<dbReference type="EMBL" id="FWFW01000009">
    <property type="protein sequence ID" value="SLN54589.1"/>
    <property type="molecule type" value="Genomic_DNA"/>
</dbReference>
<dbReference type="SUPFAM" id="SSF56112">
    <property type="entry name" value="Protein kinase-like (PK-like)"/>
    <property type="match status" value="1"/>
</dbReference>
<organism evidence="2 3">
    <name type="scientific">Pacificibacter marinus</name>
    <dbReference type="NCBI Taxonomy" id="658057"/>
    <lineage>
        <taxon>Bacteria</taxon>
        <taxon>Pseudomonadati</taxon>
        <taxon>Pseudomonadota</taxon>
        <taxon>Alphaproteobacteria</taxon>
        <taxon>Rhodobacterales</taxon>
        <taxon>Roseobacteraceae</taxon>
        <taxon>Pacificibacter</taxon>
    </lineage>
</organism>
<dbReference type="InterPro" id="IPR011009">
    <property type="entry name" value="Kinase-like_dom_sf"/>
</dbReference>
<protein>
    <submittedName>
        <fullName evidence="2">Phosphotransferase enzyme family protein</fullName>
    </submittedName>
</protein>
<dbReference type="Gene3D" id="1.10.510.10">
    <property type="entry name" value="Transferase(Phosphotransferase) domain 1"/>
    <property type="match status" value="1"/>
</dbReference>
<accession>A0A1Y5T2M0</accession>
<evidence type="ECO:0000313" key="3">
    <source>
        <dbReference type="Proteomes" id="UP000193307"/>
    </source>
</evidence>
<dbReference type="Proteomes" id="UP000193307">
    <property type="component" value="Unassembled WGS sequence"/>
</dbReference>
<dbReference type="InterPro" id="IPR002575">
    <property type="entry name" value="Aminoglycoside_PTrfase"/>
</dbReference>
<dbReference type="OrthoDB" id="7845153at2"/>